<keyword evidence="2 6" id="KW-0812">Transmembrane</keyword>
<keyword evidence="3 6" id="KW-1133">Transmembrane helix</keyword>
<evidence type="ECO:0000256" key="2">
    <source>
        <dbReference type="ARBA" id="ARBA00022692"/>
    </source>
</evidence>
<feature type="transmembrane region" description="Helical" evidence="6">
    <location>
        <begin position="175"/>
        <end position="204"/>
    </location>
</feature>
<keyword evidence="9" id="KW-1185">Reference proteome</keyword>
<evidence type="ECO:0000256" key="5">
    <source>
        <dbReference type="ARBA" id="ARBA00023242"/>
    </source>
</evidence>
<feature type="transmembrane region" description="Helical" evidence="6">
    <location>
        <begin position="318"/>
        <end position="340"/>
    </location>
</feature>
<evidence type="ECO:0000256" key="3">
    <source>
        <dbReference type="ARBA" id="ARBA00022989"/>
    </source>
</evidence>
<dbReference type="GO" id="GO:0034992">
    <property type="term" value="C:microtubule organizing center attachment site"/>
    <property type="evidence" value="ECO:0007669"/>
    <property type="project" value="TreeGrafter"/>
</dbReference>
<feature type="transmembrane region" description="Helical" evidence="6">
    <location>
        <begin position="569"/>
        <end position="586"/>
    </location>
</feature>
<dbReference type="VEuPathDB" id="FungiDB:PNEG_01427"/>
<feature type="transmembrane region" description="Helical" evidence="6">
    <location>
        <begin position="256"/>
        <end position="274"/>
    </location>
</feature>
<dbReference type="eggNOG" id="KOG4623">
    <property type="taxonomic scope" value="Eukaryota"/>
</dbReference>
<dbReference type="GeneID" id="19895124"/>
<sequence length="655" mass="77015">MGFLPFNTKETANKIRCFYCNSSFSKKQVKNMREWVCFVCQARNYMDSKGNTEDVPFYAANKNDHLNIRYTALSSNQTELSPFCQTCMKNHLFIVNALASYLPSEEDPDYDVYLSALPSYREFLEERYPMVCDLCFPHIQKHLAKKNYIAKSMTLGGWLLSSKKMHGSRHSQSRLFLWVQLFIWSFRGLGWWVFTVFVILYYILGFFIPSVFLKNTYEIIPFWSTRSFSKCVAILFDKSVSFGTCLFLYKLFIRKLIFWGIFVILWDYTWISQISKSYHRVSGKKYYYICQIFIHIIRAIAEFILSERISDASIYSEISLVLFFISIIHLVLIFKCIYFIPPALISLYDSNSRGFSVDSKQKLNTEFKMVEKKSSDNDKNLSVPLSNNCRLEECRHNVDLCDDFMQLDPPEVVPFKMDIGNSSLHNNPSFGFSKGIKLPLPPKTSMYSNVQQSNRSFNSQKENYFLRSKSNIFKTNQKDDDDDDEIASQRFFAPEETTNWIGNYFFSCLNRHKLTWNEVISVLWALEIMIINILNLGKFSYYSSILGSFGIACSIATGSWFLRKTYIKLIFIGTVVSFFYYLFIYINHYDEDFEVFLKTSKTFFIYNTLITAFYSCFSLRILWIIRFLWSYRPLKAKQGCSQKKSKIWGKYAYNK</sequence>
<comment type="caution">
    <text evidence="8">The sequence shown here is derived from an EMBL/GenBank/DDBJ whole genome shotgun (WGS) entry which is preliminary data.</text>
</comment>
<evidence type="ECO:0000256" key="6">
    <source>
        <dbReference type="SAM" id="Phobius"/>
    </source>
</evidence>
<keyword evidence="5" id="KW-0539">Nucleus</keyword>
<evidence type="ECO:0000313" key="9">
    <source>
        <dbReference type="Proteomes" id="UP000011958"/>
    </source>
</evidence>
<dbReference type="RefSeq" id="XP_007873367.1">
    <property type="nucleotide sequence ID" value="XM_007875176.1"/>
</dbReference>
<organism evidence="8 9">
    <name type="scientific">Pneumocystis murina (strain B123)</name>
    <name type="common">Mouse pneumocystis pneumonia agent</name>
    <name type="synonym">Pneumocystis carinii f. sp. muris</name>
    <dbReference type="NCBI Taxonomy" id="1069680"/>
    <lineage>
        <taxon>Eukaryota</taxon>
        <taxon>Fungi</taxon>
        <taxon>Dikarya</taxon>
        <taxon>Ascomycota</taxon>
        <taxon>Taphrinomycotina</taxon>
        <taxon>Pneumocystomycetes</taxon>
        <taxon>Pneumocystaceae</taxon>
        <taxon>Pneumocystis</taxon>
    </lineage>
</organism>
<dbReference type="HOGENOM" id="CLU_418624_0_0_1"/>
<dbReference type="GO" id="GO:0071765">
    <property type="term" value="P:nuclear inner membrane organization"/>
    <property type="evidence" value="ECO:0007669"/>
    <property type="project" value="InterPro"/>
</dbReference>
<feature type="transmembrane region" description="Helical" evidence="6">
    <location>
        <begin position="540"/>
        <end position="562"/>
    </location>
</feature>
<dbReference type="STRING" id="1069680.M7NN88"/>
<comment type="subcellular location">
    <subcellularLocation>
        <location evidence="1">Nucleus inner membrane</location>
        <topology evidence="1">Multi-pass membrane protein</topology>
    </subcellularLocation>
</comment>
<dbReference type="GO" id="GO:0005637">
    <property type="term" value="C:nuclear inner membrane"/>
    <property type="evidence" value="ECO:0007669"/>
    <property type="project" value="UniProtKB-SubCell"/>
</dbReference>
<dbReference type="EMBL" id="AFWA02000004">
    <property type="protein sequence ID" value="EMR10153.1"/>
    <property type="molecule type" value="Genomic_DNA"/>
</dbReference>
<dbReference type="GO" id="GO:0044732">
    <property type="term" value="C:mitotic spindle pole body"/>
    <property type="evidence" value="ECO:0007669"/>
    <property type="project" value="TreeGrafter"/>
</dbReference>
<reference evidence="9" key="1">
    <citation type="journal article" date="2016" name="Nat. Commun.">
        <title>Genome analysis of three Pneumocystis species reveals adaptation mechanisms to life exclusively in mammalian hosts.</title>
        <authorList>
            <person name="Ma L."/>
            <person name="Chen Z."/>
            <person name="Huang D.W."/>
            <person name="Kutty G."/>
            <person name="Ishihara M."/>
            <person name="Wang H."/>
            <person name="Abouelleil A."/>
            <person name="Bishop L."/>
            <person name="Davey E."/>
            <person name="Deng R."/>
            <person name="Deng X."/>
            <person name="Fan L."/>
            <person name="Fantoni G."/>
            <person name="Fitzgerald M."/>
            <person name="Gogineni E."/>
            <person name="Goldberg J.M."/>
            <person name="Handley G."/>
            <person name="Hu X."/>
            <person name="Huber C."/>
            <person name="Jiao X."/>
            <person name="Jones K."/>
            <person name="Levin J.Z."/>
            <person name="Liu Y."/>
            <person name="Macdonald P."/>
            <person name="Melnikov A."/>
            <person name="Raley C."/>
            <person name="Sassi M."/>
            <person name="Sherman B.T."/>
            <person name="Song X."/>
            <person name="Sykes S."/>
            <person name="Tran B."/>
            <person name="Walsh L."/>
            <person name="Xia Y."/>
            <person name="Yang J."/>
            <person name="Young S."/>
            <person name="Zeng Q."/>
            <person name="Zheng X."/>
            <person name="Stephens R."/>
            <person name="Nusbaum C."/>
            <person name="Birren B.W."/>
            <person name="Azadi P."/>
            <person name="Lempicki R.A."/>
            <person name="Cuomo C.A."/>
            <person name="Kovacs J.A."/>
        </authorList>
    </citation>
    <scope>NUCLEOTIDE SEQUENCE [LARGE SCALE GENOMIC DNA]</scope>
    <source>
        <strain evidence="9">B123</strain>
    </source>
</reference>
<dbReference type="PANTHER" id="PTHR28538:SF1">
    <property type="entry name" value="INTEGRAL INNER NUCLEAR MEMBRANE PROTEIN IMA1"/>
    <property type="match status" value="1"/>
</dbReference>
<evidence type="ECO:0000313" key="8">
    <source>
        <dbReference type="EMBL" id="EMR10153.1"/>
    </source>
</evidence>
<evidence type="ECO:0000256" key="1">
    <source>
        <dbReference type="ARBA" id="ARBA00004473"/>
    </source>
</evidence>
<accession>M7NN88</accession>
<dbReference type="GO" id="GO:0034506">
    <property type="term" value="C:chromosome, centromeric core domain"/>
    <property type="evidence" value="ECO:0007669"/>
    <property type="project" value="TreeGrafter"/>
</dbReference>
<dbReference type="AlphaFoldDB" id="M7NN88"/>
<name>M7NN88_PNEMU</name>
<feature type="domain" description="Ima1 N-terminal" evidence="7">
    <location>
        <begin position="15"/>
        <end position="139"/>
    </location>
</feature>
<dbReference type="OMA" id="ICEMCAP"/>
<dbReference type="OrthoDB" id="5966927at2759"/>
<dbReference type="InterPro" id="IPR018617">
    <property type="entry name" value="Ima1_N"/>
</dbReference>
<evidence type="ECO:0000259" key="7">
    <source>
        <dbReference type="Pfam" id="PF09779"/>
    </source>
</evidence>
<evidence type="ECO:0000256" key="4">
    <source>
        <dbReference type="ARBA" id="ARBA00023136"/>
    </source>
</evidence>
<dbReference type="PANTHER" id="PTHR28538">
    <property type="entry name" value="INTEGRAL INNER NUCLEAR MEMBRANE PROTEIN IMA1"/>
    <property type="match status" value="1"/>
</dbReference>
<feature type="transmembrane region" description="Helical" evidence="6">
    <location>
        <begin position="514"/>
        <end position="534"/>
    </location>
</feature>
<dbReference type="Pfam" id="PF09779">
    <property type="entry name" value="Ima1_N"/>
    <property type="match status" value="1"/>
</dbReference>
<proteinExistence type="predicted"/>
<feature type="transmembrane region" description="Helical" evidence="6">
    <location>
        <begin position="606"/>
        <end position="629"/>
    </location>
</feature>
<dbReference type="Proteomes" id="UP000011958">
    <property type="component" value="Unassembled WGS sequence"/>
</dbReference>
<gene>
    <name evidence="8" type="ORF">PNEG_01427</name>
</gene>
<keyword evidence="4 6" id="KW-0472">Membrane</keyword>
<protein>
    <recommendedName>
        <fullName evidence="7">Ima1 N-terminal domain-containing protein</fullName>
    </recommendedName>
</protein>
<dbReference type="InterPro" id="IPR042321">
    <property type="entry name" value="Ima1"/>
</dbReference>